<feature type="compositionally biased region" description="Basic and acidic residues" evidence="5">
    <location>
        <begin position="278"/>
        <end position="289"/>
    </location>
</feature>
<comment type="subcellular location">
    <subcellularLocation>
        <location evidence="1">Nucleus</location>
    </subcellularLocation>
</comment>
<dbReference type="PANTHER" id="PTHR22792:SF61">
    <property type="entry name" value="LA RIBONUCLEOPROTEIN DOMAIN FAMILY MEMBER 6"/>
    <property type="match status" value="1"/>
</dbReference>
<keyword evidence="3" id="KW-0539">Nucleus</keyword>
<dbReference type="GO" id="GO:0005634">
    <property type="term" value="C:nucleus"/>
    <property type="evidence" value="ECO:0007669"/>
    <property type="project" value="UniProtKB-SubCell"/>
</dbReference>
<evidence type="ECO:0000313" key="8">
    <source>
        <dbReference type="Ensembl" id="ENSACIP00000010657.1"/>
    </source>
</evidence>
<organism evidence="8 9">
    <name type="scientific">Amphilophus citrinellus</name>
    <name type="common">Midas cichlid</name>
    <name type="synonym">Cichlasoma citrinellum</name>
    <dbReference type="NCBI Taxonomy" id="61819"/>
    <lineage>
        <taxon>Eukaryota</taxon>
        <taxon>Metazoa</taxon>
        <taxon>Chordata</taxon>
        <taxon>Craniata</taxon>
        <taxon>Vertebrata</taxon>
        <taxon>Euteleostomi</taxon>
        <taxon>Actinopterygii</taxon>
        <taxon>Neopterygii</taxon>
        <taxon>Teleostei</taxon>
        <taxon>Neoteleostei</taxon>
        <taxon>Acanthomorphata</taxon>
        <taxon>Ovalentaria</taxon>
        <taxon>Cichlomorphae</taxon>
        <taxon>Cichliformes</taxon>
        <taxon>Cichlidae</taxon>
        <taxon>New World cichlids</taxon>
        <taxon>Cichlasomatinae</taxon>
        <taxon>Heroini</taxon>
        <taxon>Amphilophus</taxon>
    </lineage>
</organism>
<evidence type="ECO:0000259" key="7">
    <source>
        <dbReference type="PROSITE" id="PS51938"/>
    </source>
</evidence>
<dbReference type="GO" id="GO:0006396">
    <property type="term" value="P:RNA processing"/>
    <property type="evidence" value="ECO:0007669"/>
    <property type="project" value="InterPro"/>
</dbReference>
<dbReference type="PROSITE" id="PS51938">
    <property type="entry name" value="SUZ_C"/>
    <property type="match status" value="1"/>
</dbReference>
<reference evidence="8" key="1">
    <citation type="submission" date="2025-08" db="UniProtKB">
        <authorList>
            <consortium name="Ensembl"/>
        </authorList>
    </citation>
    <scope>IDENTIFICATION</scope>
</reference>
<dbReference type="GO" id="GO:1990904">
    <property type="term" value="C:ribonucleoprotein complex"/>
    <property type="evidence" value="ECO:0007669"/>
    <property type="project" value="InterPro"/>
</dbReference>
<dbReference type="Gene3D" id="1.10.10.10">
    <property type="entry name" value="Winged helix-like DNA-binding domain superfamily/Winged helix DNA-binding domain"/>
    <property type="match status" value="1"/>
</dbReference>
<reference evidence="8" key="2">
    <citation type="submission" date="2025-09" db="UniProtKB">
        <authorList>
            <consortium name="Ensembl"/>
        </authorList>
    </citation>
    <scope>IDENTIFICATION</scope>
</reference>
<dbReference type="InterPro" id="IPR036388">
    <property type="entry name" value="WH-like_DNA-bd_sf"/>
</dbReference>
<dbReference type="InterPro" id="IPR006630">
    <property type="entry name" value="La_HTH"/>
</dbReference>
<dbReference type="OMA" id="MCSPTSK"/>
<evidence type="ECO:0000256" key="5">
    <source>
        <dbReference type="SAM" id="MobiDB-lite"/>
    </source>
</evidence>
<dbReference type="PRINTS" id="PR00302">
    <property type="entry name" value="LUPUSLA"/>
</dbReference>
<dbReference type="Pfam" id="PF05383">
    <property type="entry name" value="La"/>
    <property type="match status" value="1"/>
</dbReference>
<dbReference type="AlphaFoldDB" id="A0A3Q0RK18"/>
<feature type="compositionally biased region" description="Polar residues" evidence="5">
    <location>
        <begin position="317"/>
        <end position="338"/>
    </location>
</feature>
<dbReference type="GO" id="GO:0003729">
    <property type="term" value="F:mRNA binding"/>
    <property type="evidence" value="ECO:0007669"/>
    <property type="project" value="TreeGrafter"/>
</dbReference>
<evidence type="ECO:0000313" key="9">
    <source>
        <dbReference type="Proteomes" id="UP000261340"/>
    </source>
</evidence>
<keyword evidence="2 4" id="KW-0694">RNA-binding</keyword>
<dbReference type="PANTHER" id="PTHR22792">
    <property type="entry name" value="LUPUS LA PROTEIN-RELATED"/>
    <property type="match status" value="1"/>
</dbReference>
<dbReference type="InterPro" id="IPR024642">
    <property type="entry name" value="SUZ-C"/>
</dbReference>
<dbReference type="InterPro" id="IPR045180">
    <property type="entry name" value="La_dom_prot"/>
</dbReference>
<dbReference type="Pfam" id="PF12901">
    <property type="entry name" value="SUZ-C"/>
    <property type="match status" value="1"/>
</dbReference>
<dbReference type="GeneTree" id="ENSGT00940000165636"/>
<dbReference type="STRING" id="61819.ENSACIP00000010657"/>
<feature type="region of interest" description="Disordered" evidence="5">
    <location>
        <begin position="385"/>
        <end position="420"/>
    </location>
</feature>
<evidence type="ECO:0000256" key="4">
    <source>
        <dbReference type="PROSITE-ProRule" id="PRU00332"/>
    </source>
</evidence>
<protein>
    <submittedName>
        <fullName evidence="8">Uncharacterized protein</fullName>
    </submittedName>
</protein>
<evidence type="ECO:0000259" key="6">
    <source>
        <dbReference type="PROSITE" id="PS50961"/>
    </source>
</evidence>
<feature type="domain" description="SUZ-C" evidence="7">
    <location>
        <begin position="356"/>
        <end position="402"/>
    </location>
</feature>
<dbReference type="InterPro" id="IPR036390">
    <property type="entry name" value="WH_DNA-bd_sf"/>
</dbReference>
<proteinExistence type="predicted"/>
<feature type="domain" description="HTH La-type RNA-binding" evidence="6">
    <location>
        <begin position="59"/>
        <end position="150"/>
    </location>
</feature>
<evidence type="ECO:0000256" key="1">
    <source>
        <dbReference type="ARBA" id="ARBA00004123"/>
    </source>
</evidence>
<dbReference type="PROSITE" id="PS50961">
    <property type="entry name" value="HTH_LA"/>
    <property type="match status" value="1"/>
</dbReference>
<sequence length="420" mass="47926">CCLALSPHSKKILGSKPSLSVWTLHVLRLSVWVFHRYSGFLLQSKTWQDDQQLFQNEEDRQGELLCLKIKTHLEELFSDSHLAEDGFLLKHVQKNRQGFVSLKLLTCLKKIRTLTKNWNMTLAGAMYSDLLEVNDERTKVRRIEPLPKWLLCSPTSKLLLAWNISEEQSREGGAAQDPEHAALSERVLQKFSVHGKVTSVRILPPGRELPTNLQCYAKHHKELGQHLCAVVKFDNLELVRKVYSTLKAEEEKSNGKGMYAVPLGCQSMHCFTEDESSEEKSKGQLKEENPPEIPEDLTQQEHSSPITVSDKPRDTYQPKTCSGDSAQQTSDQIFTSSNIQTFPRWNHRDSMTRWCSGDNPWVHRRKLAAGALNFKVHLNTPRQRVLRQPFGPDGTRGFKRQREAPGTAQPPQDKVPFTDL</sequence>
<evidence type="ECO:0000256" key="2">
    <source>
        <dbReference type="ARBA" id="ARBA00022884"/>
    </source>
</evidence>
<feature type="region of interest" description="Disordered" evidence="5">
    <location>
        <begin position="272"/>
        <end position="338"/>
    </location>
</feature>
<dbReference type="SUPFAM" id="SSF46785">
    <property type="entry name" value="Winged helix' DNA-binding domain"/>
    <property type="match status" value="1"/>
</dbReference>
<dbReference type="SMART" id="SM00715">
    <property type="entry name" value="LA"/>
    <property type="match status" value="1"/>
</dbReference>
<keyword evidence="9" id="KW-1185">Reference proteome</keyword>
<dbReference type="Ensembl" id="ENSACIT00000010964.1">
    <property type="protein sequence ID" value="ENSACIP00000010657.1"/>
    <property type="gene ID" value="ENSACIG00000008349.1"/>
</dbReference>
<dbReference type="InterPro" id="IPR002344">
    <property type="entry name" value="Lupus_La"/>
</dbReference>
<name>A0A3Q0RK18_AMPCI</name>
<dbReference type="Proteomes" id="UP000261340">
    <property type="component" value="Unplaced"/>
</dbReference>
<accession>A0A3Q0RK18</accession>
<evidence type="ECO:0000256" key="3">
    <source>
        <dbReference type="ARBA" id="ARBA00023242"/>
    </source>
</evidence>